<reference evidence="1 2" key="1">
    <citation type="submission" date="2020-11" db="EMBL/GenBank/DDBJ databases">
        <title>Genetic characterizations of four bacteriophages of Salmonella enterica derived from different geographic regions in China displayed by genomic comparison.</title>
        <authorList>
            <person name="Han S."/>
        </authorList>
    </citation>
    <scope>NUCLEOTIDE SEQUENCE [LARGE SCALE GENOMIC DNA]</scope>
</reference>
<evidence type="ECO:0000313" key="2">
    <source>
        <dbReference type="Proteomes" id="UP000595794"/>
    </source>
</evidence>
<accession>A0A7U3TUL7</accession>
<name>A0A7U3TUL7_9CAUD</name>
<proteinExistence type="predicted"/>
<organism evidence="1 2">
    <name type="scientific">Salmonella phage SP3_SHan-2021</name>
    <dbReference type="NCBI Taxonomy" id="2803186"/>
    <lineage>
        <taxon>Viruses</taxon>
        <taxon>Duplodnaviria</taxon>
        <taxon>Heunggongvirae</taxon>
        <taxon>Uroviricota</taxon>
        <taxon>Caudoviricetes</taxon>
        <taxon>Andersonviridae</taxon>
        <taxon>Ounavirinae</taxon>
        <taxon>Felixounavirus</taxon>
        <taxon>Felixounavirus Sp3Shan2021</taxon>
    </lineage>
</organism>
<dbReference type="EMBL" id="MW296865">
    <property type="protein sequence ID" value="QQG31213.1"/>
    <property type="molecule type" value="Genomic_DNA"/>
</dbReference>
<dbReference type="Proteomes" id="UP000595794">
    <property type="component" value="Segment"/>
</dbReference>
<evidence type="ECO:0000313" key="1">
    <source>
        <dbReference type="EMBL" id="QQG31213.1"/>
    </source>
</evidence>
<sequence>MADYKLSQLNSIDTIRSEDLLHIRVKKRPEMLGDEDRRMTYQDFLASFKLERFVQ</sequence>
<keyword evidence="2" id="KW-1185">Reference proteome</keyword>
<gene>
    <name evidence="1" type="ORF">SP3_130</name>
</gene>
<protein>
    <submittedName>
        <fullName evidence="1">Uncharacterized protein</fullName>
    </submittedName>
</protein>